<dbReference type="SMART" id="SM01043">
    <property type="entry name" value="BTAD"/>
    <property type="match status" value="1"/>
</dbReference>
<evidence type="ECO:0000313" key="9">
    <source>
        <dbReference type="EMBL" id="GIG91915.1"/>
    </source>
</evidence>
<keyword evidence="3 6" id="KW-0238">DNA-binding</keyword>
<dbReference type="Pfam" id="PF00486">
    <property type="entry name" value="Trans_reg_C"/>
    <property type="match status" value="1"/>
</dbReference>
<evidence type="ECO:0000256" key="4">
    <source>
        <dbReference type="ARBA" id="ARBA00023163"/>
    </source>
</evidence>
<dbReference type="Gene3D" id="1.25.40.10">
    <property type="entry name" value="Tetratricopeptide repeat domain"/>
    <property type="match status" value="3"/>
</dbReference>
<feature type="region of interest" description="Disordered" evidence="7">
    <location>
        <begin position="688"/>
        <end position="712"/>
    </location>
</feature>
<dbReference type="InterPro" id="IPR036388">
    <property type="entry name" value="WH-like_DNA-bd_sf"/>
</dbReference>
<accession>A0ABQ4EAZ5</accession>
<evidence type="ECO:0000256" key="2">
    <source>
        <dbReference type="ARBA" id="ARBA00023015"/>
    </source>
</evidence>
<dbReference type="InterPro" id="IPR011990">
    <property type="entry name" value="TPR-like_helical_dom_sf"/>
</dbReference>
<evidence type="ECO:0000256" key="7">
    <source>
        <dbReference type="SAM" id="MobiDB-lite"/>
    </source>
</evidence>
<feature type="repeat" description="TPR" evidence="5">
    <location>
        <begin position="947"/>
        <end position="980"/>
    </location>
</feature>
<dbReference type="SMART" id="SM00862">
    <property type="entry name" value="Trans_reg_C"/>
    <property type="match status" value="1"/>
</dbReference>
<dbReference type="Proteomes" id="UP000646749">
    <property type="component" value="Unassembled WGS sequence"/>
</dbReference>
<dbReference type="InterPro" id="IPR019734">
    <property type="entry name" value="TPR_rpt"/>
</dbReference>
<dbReference type="Gene3D" id="1.10.10.10">
    <property type="entry name" value="Winged helix-like DNA-binding domain superfamily/Winged helix DNA-binding domain"/>
    <property type="match status" value="1"/>
</dbReference>
<dbReference type="InterPro" id="IPR003593">
    <property type="entry name" value="AAA+_ATPase"/>
</dbReference>
<dbReference type="InterPro" id="IPR016032">
    <property type="entry name" value="Sig_transdc_resp-reg_C-effctor"/>
</dbReference>
<reference evidence="9 10" key="1">
    <citation type="submission" date="2021-01" db="EMBL/GenBank/DDBJ databases">
        <title>Whole genome shotgun sequence of Plantactinospora endophytica NBRC 110450.</title>
        <authorList>
            <person name="Komaki H."/>
            <person name="Tamura T."/>
        </authorList>
    </citation>
    <scope>NUCLEOTIDE SEQUENCE [LARGE SCALE GENOMIC DNA]</scope>
    <source>
        <strain evidence="9 10">NBRC 110450</strain>
    </source>
</reference>
<dbReference type="PROSITE" id="PS51755">
    <property type="entry name" value="OMPR_PHOB"/>
    <property type="match status" value="1"/>
</dbReference>
<dbReference type="Pfam" id="PF13424">
    <property type="entry name" value="TPR_12"/>
    <property type="match status" value="3"/>
</dbReference>
<dbReference type="Gene3D" id="3.40.50.300">
    <property type="entry name" value="P-loop containing nucleotide triphosphate hydrolases"/>
    <property type="match status" value="1"/>
</dbReference>
<feature type="repeat" description="TPR" evidence="5">
    <location>
        <begin position="787"/>
        <end position="820"/>
    </location>
</feature>
<dbReference type="RefSeq" id="WP_239141750.1">
    <property type="nucleotide sequence ID" value="NZ_BONW01000041.1"/>
</dbReference>
<sequence length="1062" mass="113252">MQVRGVRVQVLGPVRGWRGGRELDLGPAGRRAVLGLLVLARGHPVPRTELIDALWGERPPPSAANILQTHVKHLRRHLEPDRRAHSPSELLPAVGSGYALRLAADGVDLEEFRALADAARSAERDGDPRRVATLSRQALALWRGDPMADVPVLADHPRVLALTGERQAMRARLCAALLDLGAAAEALPTVAEMAAGQPLDEAVQALLIRAYHALGRPGQAFAAYRAARTRLADELGVDPGPVLAAAHAALLRGPAPDRPAPAGGGAPATDPDGADGGPPGTAAAAAPPGAELPDLARPPARVRPVPASVPRQLPADVYGFTGRRAELRRLDQLFAPAARADRPPAPTPSPPGPAVIVAICGTPGVGKTALAVHWAHRARTRFPAGQLYLDLRGHDDGQPVPAGDALARLLGALGVPEDDIPTDLDERAARYRTELTDRPVLVVLDNAASVEQVRPLLPGAAPGMTVVTSRNSLGGLVALHGARRLALEPLPPADTVTLLRLLIGARAEAEPRAVAELAEQCVHLPLALRVAAELAGNRPDDRLADLVAELADHGRRVRLLAAGDDPRAAVRTVFSWSYRQLRAADAVTFRRLGLHPGADVGLSAVAALTGLTGEQAEQALAVLVRAHLVQPVGRSRWSMHDLLRAYAAEVCRAADPEPERRAALTRLLDHYLGTAAAAMDELYPAERHHRPAVPRSDRPAPPPAGVDAGGEHAAAARKAARDWLDGERSTLAAVCGYAATQGRPAYAVLLSDILYRYLESGHHLDALEIHTFALHAARHGADERGQAHALTNLGAVLRLQGRYQESIEHLERALAMHRRGGDRYGEARTRSNLGIVHERLGRREPAVEHQRQALDLYRRLDDRYGEAGALTNLGNVYSEWERYEEAAEYLGLSRDLFRSLGDRVGEAIGLCNLGDVQRELGRYEEAGTALRRALALFRAAGHRDGEATALSNLGRVHTWLGRYDLAVEEFAEALGRFQETGHRYGEASVLNNLGDVLYAAGRPADAAGRYRAALTITLETGDRDELTRAHRGLAQAEATVHAAPGGQPVDRSAGAAPLAPAS</sequence>
<dbReference type="CDD" id="cd15831">
    <property type="entry name" value="BTAD"/>
    <property type="match status" value="1"/>
</dbReference>
<keyword evidence="10" id="KW-1185">Reference proteome</keyword>
<dbReference type="PANTHER" id="PTHR35807">
    <property type="entry name" value="TRANSCRIPTIONAL REGULATOR REDD-RELATED"/>
    <property type="match status" value="1"/>
</dbReference>
<dbReference type="CDD" id="cd00383">
    <property type="entry name" value="trans_reg_C"/>
    <property type="match status" value="1"/>
</dbReference>
<keyword evidence="5" id="KW-0802">TPR repeat</keyword>
<evidence type="ECO:0000256" key="6">
    <source>
        <dbReference type="PROSITE-ProRule" id="PRU01091"/>
    </source>
</evidence>
<keyword evidence="4" id="KW-0804">Transcription</keyword>
<evidence type="ECO:0000256" key="1">
    <source>
        <dbReference type="ARBA" id="ARBA00005820"/>
    </source>
</evidence>
<name>A0ABQ4EAZ5_9ACTN</name>
<dbReference type="EMBL" id="BONW01000041">
    <property type="protein sequence ID" value="GIG91915.1"/>
    <property type="molecule type" value="Genomic_DNA"/>
</dbReference>
<dbReference type="SMART" id="SM00382">
    <property type="entry name" value="AAA"/>
    <property type="match status" value="1"/>
</dbReference>
<feature type="compositionally biased region" description="Low complexity" evidence="7">
    <location>
        <begin position="280"/>
        <end position="306"/>
    </location>
</feature>
<evidence type="ECO:0000259" key="8">
    <source>
        <dbReference type="PROSITE" id="PS51755"/>
    </source>
</evidence>
<dbReference type="InterPro" id="IPR001867">
    <property type="entry name" value="OmpR/PhoB-type_DNA-bd"/>
</dbReference>
<dbReference type="Pfam" id="PF03704">
    <property type="entry name" value="BTAD"/>
    <property type="match status" value="1"/>
</dbReference>
<evidence type="ECO:0000313" key="10">
    <source>
        <dbReference type="Proteomes" id="UP000646749"/>
    </source>
</evidence>
<evidence type="ECO:0000256" key="3">
    <source>
        <dbReference type="ARBA" id="ARBA00023125"/>
    </source>
</evidence>
<protein>
    <recommendedName>
        <fullName evidence="8">OmpR/PhoB-type domain-containing protein</fullName>
    </recommendedName>
</protein>
<dbReference type="PANTHER" id="PTHR35807:SF1">
    <property type="entry name" value="TRANSCRIPTIONAL REGULATOR REDD"/>
    <property type="match status" value="1"/>
</dbReference>
<dbReference type="SMART" id="SM00028">
    <property type="entry name" value="TPR"/>
    <property type="match status" value="7"/>
</dbReference>
<dbReference type="SUPFAM" id="SSF46894">
    <property type="entry name" value="C-terminal effector domain of the bipartite response regulators"/>
    <property type="match status" value="1"/>
</dbReference>
<keyword evidence="2" id="KW-0805">Transcription regulation</keyword>
<dbReference type="PROSITE" id="PS50005">
    <property type="entry name" value="TPR"/>
    <property type="match status" value="2"/>
</dbReference>
<dbReference type="PRINTS" id="PR00364">
    <property type="entry name" value="DISEASERSIST"/>
</dbReference>
<feature type="region of interest" description="Disordered" evidence="7">
    <location>
        <begin position="1039"/>
        <end position="1062"/>
    </location>
</feature>
<comment type="caution">
    <text evidence="9">The sequence shown here is derived from an EMBL/GenBank/DDBJ whole genome shotgun (WGS) entry which is preliminary data.</text>
</comment>
<evidence type="ECO:0000256" key="5">
    <source>
        <dbReference type="PROSITE-ProRule" id="PRU00339"/>
    </source>
</evidence>
<feature type="region of interest" description="Disordered" evidence="7">
    <location>
        <begin position="253"/>
        <end position="306"/>
    </location>
</feature>
<comment type="similarity">
    <text evidence="1">Belongs to the AfsR/DnrI/RedD regulatory family.</text>
</comment>
<dbReference type="InterPro" id="IPR005158">
    <property type="entry name" value="BTAD"/>
</dbReference>
<proteinExistence type="inferred from homology"/>
<feature type="DNA-binding region" description="OmpR/PhoB-type" evidence="6">
    <location>
        <begin position="1"/>
        <end position="102"/>
    </location>
</feature>
<dbReference type="SUPFAM" id="SSF52540">
    <property type="entry name" value="P-loop containing nucleoside triphosphate hydrolases"/>
    <property type="match status" value="1"/>
</dbReference>
<dbReference type="InterPro" id="IPR051677">
    <property type="entry name" value="AfsR-DnrI-RedD_regulator"/>
</dbReference>
<dbReference type="InterPro" id="IPR027417">
    <property type="entry name" value="P-loop_NTPase"/>
</dbReference>
<dbReference type="SUPFAM" id="SSF48452">
    <property type="entry name" value="TPR-like"/>
    <property type="match status" value="3"/>
</dbReference>
<feature type="domain" description="OmpR/PhoB-type" evidence="8">
    <location>
        <begin position="1"/>
        <end position="102"/>
    </location>
</feature>
<gene>
    <name evidence="9" type="ORF">Pen02_68510</name>
</gene>
<organism evidence="9 10">
    <name type="scientific">Plantactinospora endophytica</name>
    <dbReference type="NCBI Taxonomy" id="673535"/>
    <lineage>
        <taxon>Bacteria</taxon>
        <taxon>Bacillati</taxon>
        <taxon>Actinomycetota</taxon>
        <taxon>Actinomycetes</taxon>
        <taxon>Micromonosporales</taxon>
        <taxon>Micromonosporaceae</taxon>
        <taxon>Plantactinospora</taxon>
    </lineage>
</organism>